<proteinExistence type="predicted"/>
<evidence type="ECO:0000313" key="1">
    <source>
        <dbReference type="EnsemblPlants" id="MELO3C025133.2.1"/>
    </source>
</evidence>
<dbReference type="AlphaFoldDB" id="A0A9I9DWX1"/>
<reference evidence="1" key="1">
    <citation type="submission" date="2023-03" db="UniProtKB">
        <authorList>
            <consortium name="EnsemblPlants"/>
        </authorList>
    </citation>
    <scope>IDENTIFICATION</scope>
</reference>
<organism evidence="1">
    <name type="scientific">Cucumis melo</name>
    <name type="common">Muskmelon</name>
    <dbReference type="NCBI Taxonomy" id="3656"/>
    <lineage>
        <taxon>Eukaryota</taxon>
        <taxon>Viridiplantae</taxon>
        <taxon>Streptophyta</taxon>
        <taxon>Embryophyta</taxon>
        <taxon>Tracheophyta</taxon>
        <taxon>Spermatophyta</taxon>
        <taxon>Magnoliopsida</taxon>
        <taxon>eudicotyledons</taxon>
        <taxon>Gunneridae</taxon>
        <taxon>Pentapetalae</taxon>
        <taxon>rosids</taxon>
        <taxon>fabids</taxon>
        <taxon>Cucurbitales</taxon>
        <taxon>Cucurbitaceae</taxon>
        <taxon>Benincaseae</taxon>
        <taxon>Cucumis</taxon>
    </lineage>
</organism>
<protein>
    <submittedName>
        <fullName evidence="1">Uncharacterized protein</fullName>
    </submittedName>
</protein>
<sequence length="65" mass="7247">MEALEQNAEKNSFKQKLVEWLKDNNLKLAPSDADVNNALVDEDMDLYDMGNHVSPSKLLVGTLEG</sequence>
<accession>A0A9I9DWX1</accession>
<dbReference type="Gramene" id="MELO3C025133.2.1">
    <property type="protein sequence ID" value="MELO3C025133.2.1"/>
    <property type="gene ID" value="MELO3C025133.2"/>
</dbReference>
<name>A0A9I9DWX1_CUCME</name>
<dbReference type="EnsemblPlants" id="MELO3C025133.2.1">
    <property type="protein sequence ID" value="MELO3C025133.2.1"/>
    <property type="gene ID" value="MELO3C025133.2"/>
</dbReference>